<name>A0A2N5GKX4_9BACI</name>
<sequence length="83" mass="9860">MLYQNGNKLLEEIQRKRQCMIESATINGFTSEETIRCSEELDQLIYQFQIKIHKGQKGWEESRLPYKQMIVWPKALTPICKLI</sequence>
<keyword evidence="4" id="KW-1185">Reference proteome</keyword>
<dbReference type="AlphaFoldDB" id="A0A2N5GKX4"/>
<dbReference type="GO" id="GO:0043937">
    <property type="term" value="P:regulation of sporulation"/>
    <property type="evidence" value="ECO:0007669"/>
    <property type="project" value="InterPro"/>
</dbReference>
<protein>
    <submittedName>
        <fullName evidence="1">Aspartyl-phosphate phosphatase Spo0E family protein</fullName>
    </submittedName>
</protein>
<accession>A0A2N5GKX4</accession>
<dbReference type="InterPro" id="IPR018540">
    <property type="entry name" value="Spo0E-like"/>
</dbReference>
<dbReference type="OrthoDB" id="2973859at2"/>
<reference evidence="1 3" key="1">
    <citation type="submission" date="2017-11" db="EMBL/GenBank/DDBJ databases">
        <title>Comparitive Functional Genomics of Dry Heat Resistant strains isolated from the Viking Spacecraft.</title>
        <authorList>
            <person name="Seuylemezian A."/>
            <person name="Cooper K."/>
            <person name="Vaishampayan P."/>
        </authorList>
    </citation>
    <scope>NUCLEOTIDE SEQUENCE [LARGE SCALE GENOMIC DNA]</scope>
    <source>
        <strain evidence="1 3">M4.6</strain>
    </source>
</reference>
<evidence type="ECO:0000313" key="2">
    <source>
        <dbReference type="EMBL" id="PLR97938.1"/>
    </source>
</evidence>
<evidence type="ECO:0000313" key="1">
    <source>
        <dbReference type="EMBL" id="PLR82156.1"/>
    </source>
</evidence>
<reference evidence="2 4" key="2">
    <citation type="submission" date="2017-12" db="EMBL/GenBank/DDBJ databases">
        <title>Comparative Functional Genomics of Dry Heat Resistant strains isolated from the Viking Spacecraft.</title>
        <authorList>
            <person name="Seuylemezian A."/>
            <person name="Cooper K."/>
            <person name="Vaishampayan P."/>
        </authorList>
    </citation>
    <scope>NUCLEOTIDE SEQUENCE [LARGE SCALE GENOMIC DNA]</scope>
    <source>
        <strain evidence="2 4">ATCC 29669</strain>
    </source>
</reference>
<comment type="caution">
    <text evidence="1">The sequence shown here is derived from an EMBL/GenBank/DDBJ whole genome shotgun (WGS) entry which is preliminary data.</text>
</comment>
<evidence type="ECO:0000313" key="3">
    <source>
        <dbReference type="Proteomes" id="UP000234951"/>
    </source>
</evidence>
<dbReference type="Proteomes" id="UP000235114">
    <property type="component" value="Unassembled WGS sequence"/>
</dbReference>
<gene>
    <name evidence="1" type="ORF">CU635_13400</name>
    <name evidence="2" type="ORF">CVD25_08940</name>
</gene>
<dbReference type="Gene3D" id="4.10.280.10">
    <property type="entry name" value="Helix-loop-helix DNA-binding domain"/>
    <property type="match status" value="1"/>
</dbReference>
<proteinExistence type="predicted"/>
<evidence type="ECO:0000313" key="4">
    <source>
        <dbReference type="Proteomes" id="UP000235114"/>
    </source>
</evidence>
<dbReference type="Pfam" id="PF09388">
    <property type="entry name" value="SpoOE-like"/>
    <property type="match status" value="1"/>
</dbReference>
<dbReference type="InterPro" id="IPR037208">
    <property type="entry name" value="Spo0E-like_sf"/>
</dbReference>
<dbReference type="InterPro" id="IPR036638">
    <property type="entry name" value="HLH_DNA-bd_sf"/>
</dbReference>
<dbReference type="EMBL" id="PGVD01000025">
    <property type="protein sequence ID" value="PLR97938.1"/>
    <property type="molecule type" value="Genomic_DNA"/>
</dbReference>
<organism evidence="1 3">
    <name type="scientific">Bacillus canaveralius</name>
    <dbReference type="NCBI Taxonomy" id="1403243"/>
    <lineage>
        <taxon>Bacteria</taxon>
        <taxon>Bacillati</taxon>
        <taxon>Bacillota</taxon>
        <taxon>Bacilli</taxon>
        <taxon>Bacillales</taxon>
        <taxon>Bacillaceae</taxon>
        <taxon>Bacillus</taxon>
    </lineage>
</organism>
<dbReference type="SUPFAM" id="SSF140500">
    <property type="entry name" value="BAS1536-like"/>
    <property type="match status" value="1"/>
</dbReference>
<dbReference type="GO" id="GO:0046983">
    <property type="term" value="F:protein dimerization activity"/>
    <property type="evidence" value="ECO:0007669"/>
    <property type="project" value="InterPro"/>
</dbReference>
<dbReference type="EMBL" id="PGVA01000028">
    <property type="protein sequence ID" value="PLR82156.1"/>
    <property type="molecule type" value="Genomic_DNA"/>
</dbReference>
<dbReference type="Proteomes" id="UP000234951">
    <property type="component" value="Unassembled WGS sequence"/>
</dbReference>